<evidence type="ECO:0000256" key="3">
    <source>
        <dbReference type="ARBA" id="ARBA00022448"/>
    </source>
</evidence>
<dbReference type="SUPFAM" id="SSF111352">
    <property type="entry name" value="Ammonium transporter"/>
    <property type="match status" value="1"/>
</dbReference>
<dbReference type="STRING" id="713585.THITH_15500"/>
<evidence type="ECO:0000256" key="4">
    <source>
        <dbReference type="ARBA" id="ARBA00022692"/>
    </source>
</evidence>
<comment type="subcellular location">
    <subcellularLocation>
        <location evidence="1">Membrane</location>
        <topology evidence="1">Multi-pass membrane protein</topology>
    </subcellularLocation>
</comment>
<feature type="transmembrane region" description="Helical" evidence="8">
    <location>
        <begin position="312"/>
        <end position="331"/>
    </location>
</feature>
<dbReference type="HOGENOM" id="CLU_000445_33_1_6"/>
<protein>
    <submittedName>
        <fullName evidence="10">Ammonium transporter</fullName>
    </submittedName>
</protein>
<keyword evidence="3" id="KW-0813">Transport</keyword>
<feature type="transmembrane region" description="Helical" evidence="8">
    <location>
        <begin position="215"/>
        <end position="236"/>
    </location>
</feature>
<dbReference type="NCBIfam" id="TIGR03644">
    <property type="entry name" value="marine_trans_1"/>
    <property type="match status" value="1"/>
</dbReference>
<accession>W0DLH4</accession>
<evidence type="ECO:0000256" key="7">
    <source>
        <dbReference type="ARBA" id="ARBA00023177"/>
    </source>
</evidence>
<feature type="transmembrane region" description="Helical" evidence="8">
    <location>
        <begin position="343"/>
        <end position="360"/>
    </location>
</feature>
<feature type="transmembrane region" description="Helical" evidence="8">
    <location>
        <begin position="120"/>
        <end position="138"/>
    </location>
</feature>
<dbReference type="InterPro" id="IPR024041">
    <property type="entry name" value="NH4_transpt_AmtB-like_dom"/>
</dbReference>
<evidence type="ECO:0000256" key="8">
    <source>
        <dbReference type="SAM" id="Phobius"/>
    </source>
</evidence>
<dbReference type="InterPro" id="IPR019879">
    <property type="entry name" value="Ammonium_transptr_marine"/>
</dbReference>
<keyword evidence="11" id="KW-1185">Reference proteome</keyword>
<evidence type="ECO:0000259" key="9">
    <source>
        <dbReference type="Pfam" id="PF00909"/>
    </source>
</evidence>
<feature type="domain" description="Ammonium transporter AmtB-like" evidence="9">
    <location>
        <begin position="17"/>
        <end position="418"/>
    </location>
</feature>
<dbReference type="EMBL" id="CP007029">
    <property type="protein sequence ID" value="AHE99449.1"/>
    <property type="molecule type" value="Genomic_DNA"/>
</dbReference>
<name>W0DLH4_9GAMM</name>
<feature type="transmembrane region" description="Helical" evidence="8">
    <location>
        <begin position="366"/>
        <end position="391"/>
    </location>
</feature>
<dbReference type="GO" id="GO:0097272">
    <property type="term" value="P:ammonium homeostasis"/>
    <property type="evidence" value="ECO:0007669"/>
    <property type="project" value="TreeGrafter"/>
</dbReference>
<comment type="similarity">
    <text evidence="2">Belongs to the ammonia transporter channel (TC 1.A.11.2) family.</text>
</comment>
<dbReference type="OrthoDB" id="9814202at2"/>
<dbReference type="RefSeq" id="WP_006746988.1">
    <property type="nucleotide sequence ID" value="NZ_CP007029.1"/>
</dbReference>
<dbReference type="InterPro" id="IPR029020">
    <property type="entry name" value="Ammonium/urea_transptr"/>
</dbReference>
<dbReference type="KEGG" id="tti:THITH_15500"/>
<evidence type="ECO:0000313" key="10">
    <source>
        <dbReference type="EMBL" id="AHE99449.1"/>
    </source>
</evidence>
<evidence type="ECO:0000313" key="11">
    <source>
        <dbReference type="Proteomes" id="UP000005289"/>
    </source>
</evidence>
<feature type="transmembrane region" description="Helical" evidence="8">
    <location>
        <begin position="15"/>
        <end position="39"/>
    </location>
</feature>
<dbReference type="GO" id="GO:0016020">
    <property type="term" value="C:membrane"/>
    <property type="evidence" value="ECO:0007669"/>
    <property type="project" value="UniProtKB-SubCell"/>
</dbReference>
<dbReference type="GO" id="GO:0008519">
    <property type="term" value="F:ammonium channel activity"/>
    <property type="evidence" value="ECO:0007669"/>
    <property type="project" value="InterPro"/>
</dbReference>
<feature type="transmembrane region" description="Helical" evidence="8">
    <location>
        <begin position="256"/>
        <end position="277"/>
    </location>
</feature>
<feature type="transmembrane region" description="Helical" evidence="8">
    <location>
        <begin position="185"/>
        <end position="203"/>
    </location>
</feature>
<sequence>MEQQVAELAYALDTFYFLVAGALVMWMAAGFTMLEAGLVRSKSTAEILTKNIALYSIASVMYMVVGYNIMYSDGLSSIIPGIAFFISGDNTAVDVTAAFTGDMSYDAAEERPYYSDRADFFFQVVFVATAMSIISGAVAERMKLWAFLAFAVVLTGFIYPIQGFWSWGGGFLDELGYVDYAGSGIVHFTGAVAALAGVLLLGARKGKYGPNGEINAIPGAALPLATLGVLILWLGWFGFNGGSELKVSDVDSANNVAAVFANTNLAAAGGVIAALITTRLLFGKADLTMALNGAIAGLVAITADPLSPSPLLAAIIGGVGGVIVVFSIVGLDKLKIDDPVGAISAHGTAGIWGVMAVLLSNADATVLGQVSGLLAIFVFVFVTSLIVWFILKMVMGIRLAEEDEYLGADVAECGLEAYPEFVKKA</sequence>
<feature type="transmembrane region" description="Helical" evidence="8">
    <location>
        <begin position="289"/>
        <end position="306"/>
    </location>
</feature>
<feature type="transmembrane region" description="Helical" evidence="8">
    <location>
        <begin position="51"/>
        <end position="70"/>
    </location>
</feature>
<keyword evidence="7" id="KW-0924">Ammonia transport</keyword>
<feature type="transmembrane region" description="Helical" evidence="8">
    <location>
        <begin position="145"/>
        <end position="165"/>
    </location>
</feature>
<organism evidence="10 11">
    <name type="scientific">Thioalkalivibrio paradoxus ARh 1</name>
    <dbReference type="NCBI Taxonomy" id="713585"/>
    <lineage>
        <taxon>Bacteria</taxon>
        <taxon>Pseudomonadati</taxon>
        <taxon>Pseudomonadota</taxon>
        <taxon>Gammaproteobacteria</taxon>
        <taxon>Chromatiales</taxon>
        <taxon>Ectothiorhodospiraceae</taxon>
        <taxon>Thioalkalivibrio</taxon>
    </lineage>
</organism>
<dbReference type="AlphaFoldDB" id="W0DLH4"/>
<evidence type="ECO:0000256" key="2">
    <source>
        <dbReference type="ARBA" id="ARBA00005887"/>
    </source>
</evidence>
<evidence type="ECO:0000256" key="6">
    <source>
        <dbReference type="ARBA" id="ARBA00023136"/>
    </source>
</evidence>
<dbReference type="InterPro" id="IPR018047">
    <property type="entry name" value="Ammonium_transpt_CS"/>
</dbReference>
<dbReference type="Proteomes" id="UP000005289">
    <property type="component" value="Chromosome"/>
</dbReference>
<evidence type="ECO:0000256" key="1">
    <source>
        <dbReference type="ARBA" id="ARBA00004141"/>
    </source>
</evidence>
<keyword evidence="5 8" id="KW-1133">Transmembrane helix</keyword>
<keyword evidence="6 8" id="KW-0472">Membrane</keyword>
<reference evidence="10 11" key="1">
    <citation type="submission" date="2013-12" db="EMBL/GenBank/DDBJ databases">
        <authorList>
            <consortium name="DOE Joint Genome Institute"/>
            <person name="Muyzer G."/>
            <person name="Huntemann M."/>
            <person name="Han J."/>
            <person name="Chen A."/>
            <person name="Kyrpides N."/>
            <person name="Mavromatis K."/>
            <person name="Markowitz V."/>
            <person name="Palaniappan K."/>
            <person name="Ivanova N."/>
            <person name="Schaumberg A."/>
            <person name="Pati A."/>
            <person name="Liolios K."/>
            <person name="Nordberg H.P."/>
            <person name="Cantor M.N."/>
            <person name="Hua S.X."/>
            <person name="Woyke T."/>
        </authorList>
    </citation>
    <scope>NUCLEOTIDE SEQUENCE [LARGE SCALE GENOMIC DNA]</scope>
    <source>
        <strain evidence="10 11">ARh 1</strain>
    </source>
</reference>
<dbReference type="PANTHER" id="PTHR11730:SF62">
    <property type="entry name" value="AMMONIUM TRANSPORTER SLL1017-RELATED"/>
    <property type="match status" value="1"/>
</dbReference>
<dbReference type="Gene3D" id="1.10.3430.10">
    <property type="entry name" value="Ammonium transporter AmtB like domains"/>
    <property type="match status" value="1"/>
</dbReference>
<dbReference type="PANTHER" id="PTHR11730">
    <property type="entry name" value="AMMONIUM TRANSPORTER"/>
    <property type="match status" value="1"/>
</dbReference>
<dbReference type="Pfam" id="PF00909">
    <property type="entry name" value="Ammonium_transp"/>
    <property type="match status" value="1"/>
</dbReference>
<evidence type="ECO:0000256" key="5">
    <source>
        <dbReference type="ARBA" id="ARBA00022989"/>
    </source>
</evidence>
<dbReference type="PROSITE" id="PS01219">
    <property type="entry name" value="AMMONIUM_TRANSP"/>
    <property type="match status" value="1"/>
</dbReference>
<keyword evidence="4 8" id="KW-0812">Transmembrane</keyword>
<gene>
    <name evidence="10" type="ORF">THITH_15500</name>
</gene>
<proteinExistence type="inferred from homology"/>